<evidence type="ECO:0000313" key="9">
    <source>
        <dbReference type="Proteomes" id="UP001497744"/>
    </source>
</evidence>
<keyword evidence="2" id="KW-0865">Zymogen</keyword>
<dbReference type="CDD" id="cd02248">
    <property type="entry name" value="Peptidase_C1A"/>
    <property type="match status" value="1"/>
</dbReference>
<dbReference type="InterPro" id="IPR038765">
    <property type="entry name" value="Papain-like_cys_pep_sf"/>
</dbReference>
<dbReference type="AlphaFoldDB" id="A0AAV4LWN0"/>
<evidence type="ECO:0000256" key="5">
    <source>
        <dbReference type="SAM" id="MobiDB-lite"/>
    </source>
</evidence>
<evidence type="ECO:0000256" key="3">
    <source>
        <dbReference type="ARBA" id="ARBA00023157"/>
    </source>
</evidence>
<comment type="similarity">
    <text evidence="1">Belongs to the peptidase C1 family.</text>
</comment>
<evidence type="ECO:0000313" key="8">
    <source>
        <dbReference type="EMBL" id="GIX63536.1"/>
    </source>
</evidence>
<dbReference type="PRINTS" id="PR00705">
    <property type="entry name" value="PAPAIN"/>
</dbReference>
<keyword evidence="8" id="KW-0645">Protease</keyword>
<feature type="region of interest" description="Disordered" evidence="5">
    <location>
        <begin position="37"/>
        <end position="57"/>
    </location>
</feature>
<evidence type="ECO:0000256" key="4">
    <source>
        <dbReference type="ARBA" id="ARBA00023180"/>
    </source>
</evidence>
<dbReference type="Proteomes" id="UP001497744">
    <property type="component" value="Unassembled WGS sequence"/>
</dbReference>
<dbReference type="EMBL" id="BPLF01000002">
    <property type="protein sequence ID" value="GIX63536.1"/>
    <property type="molecule type" value="Genomic_DNA"/>
</dbReference>
<dbReference type="SMART" id="SM00645">
    <property type="entry name" value="Pept_C1"/>
    <property type="match status" value="1"/>
</dbReference>
<dbReference type="InterPro" id="IPR039417">
    <property type="entry name" value="Peptidase_C1A_papain-like"/>
</dbReference>
<keyword evidence="6" id="KW-0812">Transmembrane</keyword>
<accession>A0AAV4LWN0</accession>
<organism evidence="8 9">
    <name type="scientific">Babesia caballi</name>
    <dbReference type="NCBI Taxonomy" id="5871"/>
    <lineage>
        <taxon>Eukaryota</taxon>
        <taxon>Sar</taxon>
        <taxon>Alveolata</taxon>
        <taxon>Apicomplexa</taxon>
        <taxon>Aconoidasida</taxon>
        <taxon>Piroplasmida</taxon>
        <taxon>Babesiidae</taxon>
        <taxon>Babesia</taxon>
    </lineage>
</organism>
<gene>
    <name evidence="8" type="ORF">BcabD6B2_29710</name>
</gene>
<keyword evidence="3" id="KW-1015">Disulfide bond</keyword>
<evidence type="ECO:0000256" key="2">
    <source>
        <dbReference type="ARBA" id="ARBA00023145"/>
    </source>
</evidence>
<comment type="caution">
    <text evidence="8">The sequence shown here is derived from an EMBL/GenBank/DDBJ whole genome shotgun (WGS) entry which is preliminary data.</text>
</comment>
<protein>
    <submittedName>
        <fullName evidence="8">Cysteine protease, putative</fullName>
    </submittedName>
</protein>
<evidence type="ECO:0000259" key="7">
    <source>
        <dbReference type="SMART" id="SM00645"/>
    </source>
</evidence>
<evidence type="ECO:0000256" key="6">
    <source>
        <dbReference type="SAM" id="Phobius"/>
    </source>
</evidence>
<feature type="transmembrane region" description="Helical" evidence="6">
    <location>
        <begin position="66"/>
        <end position="88"/>
    </location>
</feature>
<dbReference type="Pfam" id="PF08246">
    <property type="entry name" value="Inhibitor_I29"/>
    <property type="match status" value="1"/>
</dbReference>
<dbReference type="GO" id="GO:0006508">
    <property type="term" value="P:proteolysis"/>
    <property type="evidence" value="ECO:0007669"/>
    <property type="project" value="UniProtKB-KW"/>
</dbReference>
<evidence type="ECO:0000256" key="1">
    <source>
        <dbReference type="ARBA" id="ARBA00008455"/>
    </source>
</evidence>
<dbReference type="PROSITE" id="PS00139">
    <property type="entry name" value="THIOL_PROTEASE_CYS"/>
    <property type="match status" value="1"/>
</dbReference>
<dbReference type="Gene3D" id="3.90.70.10">
    <property type="entry name" value="Cysteine proteinases"/>
    <property type="match status" value="1"/>
</dbReference>
<dbReference type="InterPro" id="IPR013128">
    <property type="entry name" value="Peptidase_C1A"/>
</dbReference>
<keyword evidence="8" id="KW-0378">Hydrolase</keyword>
<dbReference type="InterPro" id="IPR000668">
    <property type="entry name" value="Peptidase_C1A_C"/>
</dbReference>
<name>A0AAV4LWN0_BABCB</name>
<dbReference type="Pfam" id="PF00112">
    <property type="entry name" value="Peptidase_C1"/>
    <property type="match status" value="1"/>
</dbReference>
<dbReference type="GeneID" id="94195017"/>
<dbReference type="InterPro" id="IPR013201">
    <property type="entry name" value="Prot_inhib_I29"/>
</dbReference>
<dbReference type="SUPFAM" id="SSF54001">
    <property type="entry name" value="Cysteine proteinases"/>
    <property type="match status" value="1"/>
</dbReference>
<keyword evidence="4" id="KW-0325">Glycoprotein</keyword>
<dbReference type="PROSITE" id="PS00640">
    <property type="entry name" value="THIOL_PROTEASE_ASN"/>
    <property type="match status" value="1"/>
</dbReference>
<keyword evidence="9" id="KW-1185">Reference proteome</keyword>
<dbReference type="GO" id="GO:0008234">
    <property type="term" value="F:cysteine-type peptidase activity"/>
    <property type="evidence" value="ECO:0007669"/>
    <property type="project" value="InterPro"/>
</dbReference>
<dbReference type="InterPro" id="IPR025661">
    <property type="entry name" value="Pept_asp_AS"/>
</dbReference>
<keyword evidence="6" id="KW-1133">Transmembrane helix</keyword>
<feature type="domain" description="Peptidase C1A papain C-terminal" evidence="7">
    <location>
        <begin position="301"/>
        <end position="502"/>
    </location>
</feature>
<dbReference type="PANTHER" id="PTHR12411">
    <property type="entry name" value="CYSTEINE PROTEASE FAMILY C1-RELATED"/>
    <property type="match status" value="1"/>
</dbReference>
<proteinExistence type="inferred from homology"/>
<dbReference type="RefSeq" id="XP_067715605.1">
    <property type="nucleotide sequence ID" value="XM_067859504.1"/>
</dbReference>
<dbReference type="InterPro" id="IPR000169">
    <property type="entry name" value="Pept_cys_AS"/>
</dbReference>
<reference evidence="8 9" key="1">
    <citation type="submission" date="2021-06" db="EMBL/GenBank/DDBJ databases">
        <title>Genome sequence of Babesia caballi.</title>
        <authorList>
            <person name="Yamagishi J."/>
            <person name="Kidaka T."/>
            <person name="Ochi A."/>
        </authorList>
    </citation>
    <scope>NUCLEOTIDE SEQUENCE [LARGE SCALE GENOMIC DNA]</scope>
    <source>
        <strain evidence="8">USDA-D6B2</strain>
    </source>
</reference>
<keyword evidence="6" id="KW-0472">Membrane</keyword>
<sequence>MAGQNIEGATAPPLDLLRQENEGVILIPLGVSEPNSIDVEPTPANNGQTDAAPDRNRRRRSSCKKFFLALFMLLLVLAIIGSGLYYFLYCREKPKEEKLLPIKKGEPSFLHRWISPLGFQSEEHINKAVTNLIELRTEAQNLNLEVIQGSMRACISRGWELNCVDRSKNIKGVLLWELRAVARELAARSRGAFDAKQEIENILTYKKFTSVMGVRYTDEKSFATRYMNFRENRKMVEEHNNNPDRRYDMAYSFATEHGDTQLGVSIASTVSTHNMYEYAGGEFVVKNKSTIKVEPGDEIIHKDWRLANAVGPVVDQGSCGSCWAVAAASLVDAYRSIKTGLLVAHSSQQLLDCTSRRYNCIAGGDHKVALEYAAEHGLCTADTYSYVGKAMACQRQSCGQKFKVDNIVKLTGEDLEKHIKTHGPAIVTLRISRAFMHYSNGIYDGPCDSSIHHSALVVGYGENVKLGVKFWIVKNSWSEAWGEDGYFKLYRGPTAMSAGAPAFCSFDKHAFGLRT</sequence>